<dbReference type="RefSeq" id="WP_072150882.1">
    <property type="nucleotide sequence ID" value="NZ_CZVU01000106.1"/>
</dbReference>
<dbReference type="PANTHER" id="PTHR12526">
    <property type="entry name" value="GLYCOSYLTRANSFERASE"/>
    <property type="match status" value="1"/>
</dbReference>
<dbReference type="InterPro" id="IPR028098">
    <property type="entry name" value="Glyco_trans_4-like_N"/>
</dbReference>
<proteinExistence type="predicted"/>
<feature type="domain" description="Glycosyltransferase subfamily 4-like N-terminal" evidence="2">
    <location>
        <begin position="14"/>
        <end position="172"/>
    </location>
</feature>
<dbReference type="OrthoDB" id="7560678at2"/>
<sequence length="386" mass="44121">MRFDLLYVISTISWGGLEMNVLKLIRKMLEKGYSLTVACNPKGRFYHEINKTLNESWKQIDIIGLGDGFFENLKIFLNVLRKKNFDIIHIFRSSDVKLISLALSLFRGEAKMVFDPQIGIGVKKKDLFHRFIYKRIKTVIAPSEDVASGILKNLPIGKDKLKIIHLGIDVEKFSFKEDVRERVRKEFGFNDDEIVIGVVSRFSPGKGHEELFKAFKILAGEFENVRLLIIGEPTVGELDYFKKLRKLQDELGIGDKTIWAGFRRDVYDVLCGVDIFVAPSHAEAFGLSLVEAMSTQLPVVATRNAGFLDIISDGENGLFFEKGDYNDLAEKIKLLMENKELAKRLGEKARETVCEKFSFERYIGEIESLYFELKQTEVKNVQHSKS</sequence>
<evidence type="ECO:0000259" key="1">
    <source>
        <dbReference type="Pfam" id="PF00534"/>
    </source>
</evidence>
<dbReference type="InterPro" id="IPR001296">
    <property type="entry name" value="Glyco_trans_1"/>
</dbReference>
<dbReference type="PANTHER" id="PTHR12526:SF630">
    <property type="entry name" value="GLYCOSYLTRANSFERASE"/>
    <property type="match status" value="1"/>
</dbReference>
<dbReference type="Gene3D" id="3.40.50.2000">
    <property type="entry name" value="Glycogen Phosphorylase B"/>
    <property type="match status" value="2"/>
</dbReference>
<keyword evidence="4" id="KW-1185">Reference proteome</keyword>
<evidence type="ECO:0000259" key="2">
    <source>
        <dbReference type="Pfam" id="PF13439"/>
    </source>
</evidence>
<dbReference type="EMBL" id="CZVU01000106">
    <property type="protein sequence ID" value="CUT04968.1"/>
    <property type="molecule type" value="Genomic_DNA"/>
</dbReference>
<keyword evidence="3" id="KW-0808">Transferase</keyword>
<reference evidence="3 4" key="1">
    <citation type="submission" date="2015-11" db="EMBL/GenBank/DDBJ databases">
        <authorList>
            <person name="Varghese N."/>
        </authorList>
    </citation>
    <scope>NUCLEOTIDE SEQUENCE [LARGE SCALE GENOMIC DNA]</scope>
    <source>
        <strain evidence="3 4">JGI-24</strain>
    </source>
</reference>
<dbReference type="Proteomes" id="UP000243065">
    <property type="component" value="Unassembled WGS sequence"/>
</dbReference>
<dbReference type="Pfam" id="PF00534">
    <property type="entry name" value="Glycos_transf_1"/>
    <property type="match status" value="1"/>
</dbReference>
<evidence type="ECO:0000313" key="4">
    <source>
        <dbReference type="Proteomes" id="UP000243065"/>
    </source>
</evidence>
<name>A0A656DCM6_KRYT1</name>
<dbReference type="SUPFAM" id="SSF53756">
    <property type="entry name" value="UDP-Glycosyltransferase/glycogen phosphorylase"/>
    <property type="match status" value="1"/>
</dbReference>
<organism evidence="3 4">
    <name type="scientific">Kryptobacter tengchongensis</name>
    <dbReference type="NCBI Taxonomy" id="1643429"/>
    <lineage>
        <taxon>Bacteria</taxon>
        <taxon>Pseudomonadati</taxon>
        <taxon>Candidatus Kryptoniota</taxon>
        <taxon>Candidatus Kryptobacter</taxon>
    </lineage>
</organism>
<accession>A0A656DCM6</accession>
<dbReference type="AlphaFoldDB" id="A0A656DCM6"/>
<dbReference type="CDD" id="cd03801">
    <property type="entry name" value="GT4_PimA-like"/>
    <property type="match status" value="1"/>
</dbReference>
<evidence type="ECO:0000313" key="3">
    <source>
        <dbReference type="EMBL" id="CUT04968.1"/>
    </source>
</evidence>
<dbReference type="Pfam" id="PF13439">
    <property type="entry name" value="Glyco_transf_4"/>
    <property type="match status" value="1"/>
</dbReference>
<dbReference type="GO" id="GO:0016757">
    <property type="term" value="F:glycosyltransferase activity"/>
    <property type="evidence" value="ECO:0007669"/>
    <property type="project" value="InterPro"/>
</dbReference>
<feature type="domain" description="Glycosyl transferase family 1" evidence="1">
    <location>
        <begin position="180"/>
        <end position="351"/>
    </location>
</feature>
<protein>
    <submittedName>
        <fullName evidence="3">Glycosyltransferase involved in cell wall bisynthesis</fullName>
    </submittedName>
</protein>
<gene>
    <name evidence="3" type="ORF">JGI24_01599</name>
</gene>